<dbReference type="PANTHER" id="PTHR21294:SF8">
    <property type="entry name" value="ELECTRON TRANSFER FLAVOPROTEIN SUBUNIT BETA"/>
    <property type="match status" value="1"/>
</dbReference>
<dbReference type="Gene3D" id="3.40.50.620">
    <property type="entry name" value="HUPs"/>
    <property type="match status" value="1"/>
</dbReference>
<proteinExistence type="inferred from homology"/>
<protein>
    <submittedName>
        <fullName evidence="5">Electron transfer flavoprotein subunit beta</fullName>
    </submittedName>
</protein>
<dbReference type="SUPFAM" id="SSF52402">
    <property type="entry name" value="Adenine nucleotide alpha hydrolases-like"/>
    <property type="match status" value="1"/>
</dbReference>
<dbReference type="SMART" id="SM00893">
    <property type="entry name" value="ETF"/>
    <property type="match status" value="1"/>
</dbReference>
<sequence length="249" mass="26360">MKVLVTAKRVVDHNVRVRVRPDGSGVDTASVKMSMNPFDEIAVEAAVRLREAGQADEVVVVSIGEKAVTDVIRTALALGADRGIHVDTDAELQPPAVSRALAELAVRETPDLILMGKQAIDDDSNQTAQMLAGRLGWGQGTFACGIEPADGEVIVAREVDGGTRRVALRLPAVVTADLRLNEPRYVKLPDIMKAKRKPLEAMSLADLGVAGDAGLTLLGVSEPPGREPGVRVADAAELAARLRDEAQVI</sequence>
<dbReference type="InterPro" id="IPR033948">
    <property type="entry name" value="ETF_beta_N"/>
</dbReference>
<keyword evidence="3" id="KW-0249">Electron transport</keyword>
<accession>A0A5B8REP6</accession>
<organism evidence="5">
    <name type="scientific">uncultured organism</name>
    <dbReference type="NCBI Taxonomy" id="155900"/>
    <lineage>
        <taxon>unclassified sequences</taxon>
        <taxon>environmental samples</taxon>
    </lineage>
</organism>
<name>A0A5B8REP6_9ZZZZ</name>
<evidence type="ECO:0000313" key="5">
    <source>
        <dbReference type="EMBL" id="QEA06513.1"/>
    </source>
</evidence>
<dbReference type="InterPro" id="IPR014730">
    <property type="entry name" value="ETF_a/b_N"/>
</dbReference>
<dbReference type="PIRSF" id="PIRSF000090">
    <property type="entry name" value="Beta-ETF"/>
    <property type="match status" value="1"/>
</dbReference>
<comment type="similarity">
    <text evidence="1">Belongs to the ETF beta-subunit/FixA family.</text>
</comment>
<evidence type="ECO:0000256" key="3">
    <source>
        <dbReference type="ARBA" id="ARBA00022982"/>
    </source>
</evidence>
<feature type="domain" description="Electron transfer flavoprotein alpha/beta-subunit N-terminal" evidence="4">
    <location>
        <begin position="23"/>
        <end position="211"/>
    </location>
</feature>
<dbReference type="EMBL" id="MN079148">
    <property type="protein sequence ID" value="QEA06513.1"/>
    <property type="molecule type" value="Genomic_DNA"/>
</dbReference>
<evidence type="ECO:0000259" key="4">
    <source>
        <dbReference type="SMART" id="SM00893"/>
    </source>
</evidence>
<dbReference type="CDD" id="cd01714">
    <property type="entry name" value="ETF_beta"/>
    <property type="match status" value="1"/>
</dbReference>
<dbReference type="GO" id="GO:0046395">
    <property type="term" value="P:carboxylic acid catabolic process"/>
    <property type="evidence" value="ECO:0007669"/>
    <property type="project" value="UniProtKB-ARBA"/>
</dbReference>
<dbReference type="PANTHER" id="PTHR21294">
    <property type="entry name" value="ELECTRON TRANSFER FLAVOPROTEIN BETA-SUBUNIT"/>
    <property type="match status" value="1"/>
</dbReference>
<dbReference type="FunFam" id="3.40.50.620:FF:000011">
    <property type="entry name" value="Electron transfer flavoprotein subunit beta"/>
    <property type="match status" value="1"/>
</dbReference>
<reference evidence="5" key="1">
    <citation type="submission" date="2019-06" db="EMBL/GenBank/DDBJ databases">
        <authorList>
            <person name="Murdoch R.W."/>
            <person name="Fathepure B."/>
        </authorList>
    </citation>
    <scope>NUCLEOTIDE SEQUENCE</scope>
</reference>
<dbReference type="AlphaFoldDB" id="A0A5B8REP6"/>
<dbReference type="GO" id="GO:0009055">
    <property type="term" value="F:electron transfer activity"/>
    <property type="evidence" value="ECO:0007669"/>
    <property type="project" value="InterPro"/>
</dbReference>
<gene>
    <name evidence="5" type="primary">etfB_2</name>
    <name evidence="5" type="ORF">KBTEX_02853</name>
</gene>
<dbReference type="InterPro" id="IPR014729">
    <property type="entry name" value="Rossmann-like_a/b/a_fold"/>
</dbReference>
<dbReference type="Pfam" id="PF01012">
    <property type="entry name" value="ETF"/>
    <property type="match status" value="1"/>
</dbReference>
<dbReference type="InterPro" id="IPR012255">
    <property type="entry name" value="ETF_b"/>
</dbReference>
<keyword evidence="2" id="KW-0813">Transport</keyword>
<evidence type="ECO:0000256" key="2">
    <source>
        <dbReference type="ARBA" id="ARBA00022448"/>
    </source>
</evidence>
<evidence type="ECO:0000256" key="1">
    <source>
        <dbReference type="ARBA" id="ARBA00007557"/>
    </source>
</evidence>